<protein>
    <submittedName>
        <fullName evidence="1">Uncharacterized protein</fullName>
    </submittedName>
</protein>
<name>A0A454XRB7_PRIPA</name>
<keyword evidence="2" id="KW-1185">Reference proteome</keyword>
<dbReference type="Proteomes" id="UP000005239">
    <property type="component" value="Unassembled WGS sequence"/>
</dbReference>
<accession>A0A8R1Y5X5</accession>
<evidence type="ECO:0000313" key="1">
    <source>
        <dbReference type="EnsemblMetazoa" id="PPA04229.1"/>
    </source>
</evidence>
<proteinExistence type="predicted"/>
<gene>
    <name evidence="1" type="primary">WBGene00093783</name>
</gene>
<sequence length="190" mass="21322">MIAKLAALLALCSLAYTAPIGKEDNKPYEFLTIAENEPATDMKVLTIAGSTVRSFPQPANDDNAAGLHFAYLVSNKAATITLSVRIERCFRMRHARFNFTLTNIKTGETESMMQYAYELEHICSEGGMHRGEAHAFTCKKQAAIKTMKDIKLPLDWTKEKFQNEASVMRIVMVTDEEEVIFNTAFFAILL</sequence>
<reference evidence="2" key="1">
    <citation type="journal article" date="2008" name="Nat. Genet.">
        <title>The Pristionchus pacificus genome provides a unique perspective on nematode lifestyle and parasitism.</title>
        <authorList>
            <person name="Dieterich C."/>
            <person name="Clifton S.W."/>
            <person name="Schuster L.N."/>
            <person name="Chinwalla A."/>
            <person name="Delehaunty K."/>
            <person name="Dinkelacker I."/>
            <person name="Fulton L."/>
            <person name="Fulton R."/>
            <person name="Godfrey J."/>
            <person name="Minx P."/>
            <person name="Mitreva M."/>
            <person name="Roeseler W."/>
            <person name="Tian H."/>
            <person name="Witte H."/>
            <person name="Yang S.P."/>
            <person name="Wilson R.K."/>
            <person name="Sommer R.J."/>
        </authorList>
    </citation>
    <scope>NUCLEOTIDE SEQUENCE [LARGE SCALE GENOMIC DNA]</scope>
    <source>
        <strain evidence="2">PS312</strain>
    </source>
</reference>
<accession>A0A454XRB7</accession>
<organism evidence="1 2">
    <name type="scientific">Pristionchus pacificus</name>
    <name type="common">Parasitic nematode worm</name>
    <dbReference type="NCBI Taxonomy" id="54126"/>
    <lineage>
        <taxon>Eukaryota</taxon>
        <taxon>Metazoa</taxon>
        <taxon>Ecdysozoa</taxon>
        <taxon>Nematoda</taxon>
        <taxon>Chromadorea</taxon>
        <taxon>Rhabditida</taxon>
        <taxon>Rhabditina</taxon>
        <taxon>Diplogasteromorpha</taxon>
        <taxon>Diplogasteroidea</taxon>
        <taxon>Neodiplogasteridae</taxon>
        <taxon>Pristionchus</taxon>
    </lineage>
</organism>
<reference evidence="1" key="2">
    <citation type="submission" date="2022-06" db="UniProtKB">
        <authorList>
            <consortium name="EnsemblMetazoa"/>
        </authorList>
    </citation>
    <scope>IDENTIFICATION</scope>
    <source>
        <strain evidence="1">PS312</strain>
    </source>
</reference>
<dbReference type="EnsemblMetazoa" id="PPA04229.1">
    <property type="protein sequence ID" value="PPA04229.1"/>
    <property type="gene ID" value="WBGene00093783"/>
</dbReference>
<evidence type="ECO:0000313" key="2">
    <source>
        <dbReference type="Proteomes" id="UP000005239"/>
    </source>
</evidence>
<dbReference type="AlphaFoldDB" id="A0A454XRB7"/>